<comment type="caution">
    <text evidence="2">The sequence shown here is derived from an EMBL/GenBank/DDBJ whole genome shotgun (WGS) entry which is preliminary data.</text>
</comment>
<dbReference type="AlphaFoldDB" id="A0A4Y7SVD8"/>
<dbReference type="Proteomes" id="UP000298030">
    <property type="component" value="Unassembled WGS sequence"/>
</dbReference>
<protein>
    <submittedName>
        <fullName evidence="2">Uncharacterized protein</fullName>
    </submittedName>
</protein>
<proteinExistence type="predicted"/>
<reference evidence="2 3" key="1">
    <citation type="journal article" date="2019" name="Nat. Ecol. Evol.">
        <title>Megaphylogeny resolves global patterns of mushroom evolution.</title>
        <authorList>
            <person name="Varga T."/>
            <person name="Krizsan K."/>
            <person name="Foldi C."/>
            <person name="Dima B."/>
            <person name="Sanchez-Garcia M."/>
            <person name="Sanchez-Ramirez S."/>
            <person name="Szollosi G.J."/>
            <person name="Szarkandi J.G."/>
            <person name="Papp V."/>
            <person name="Albert L."/>
            <person name="Andreopoulos W."/>
            <person name="Angelini C."/>
            <person name="Antonin V."/>
            <person name="Barry K.W."/>
            <person name="Bougher N.L."/>
            <person name="Buchanan P."/>
            <person name="Buyck B."/>
            <person name="Bense V."/>
            <person name="Catcheside P."/>
            <person name="Chovatia M."/>
            <person name="Cooper J."/>
            <person name="Damon W."/>
            <person name="Desjardin D."/>
            <person name="Finy P."/>
            <person name="Geml J."/>
            <person name="Haridas S."/>
            <person name="Hughes K."/>
            <person name="Justo A."/>
            <person name="Karasinski D."/>
            <person name="Kautmanova I."/>
            <person name="Kiss B."/>
            <person name="Kocsube S."/>
            <person name="Kotiranta H."/>
            <person name="LaButti K.M."/>
            <person name="Lechner B.E."/>
            <person name="Liimatainen K."/>
            <person name="Lipzen A."/>
            <person name="Lukacs Z."/>
            <person name="Mihaltcheva S."/>
            <person name="Morgado L.N."/>
            <person name="Niskanen T."/>
            <person name="Noordeloos M.E."/>
            <person name="Ohm R.A."/>
            <person name="Ortiz-Santana B."/>
            <person name="Ovrebo C."/>
            <person name="Racz N."/>
            <person name="Riley R."/>
            <person name="Savchenko A."/>
            <person name="Shiryaev A."/>
            <person name="Soop K."/>
            <person name="Spirin V."/>
            <person name="Szebenyi C."/>
            <person name="Tomsovsky M."/>
            <person name="Tulloss R.E."/>
            <person name="Uehling J."/>
            <person name="Grigoriev I.V."/>
            <person name="Vagvolgyi C."/>
            <person name="Papp T."/>
            <person name="Martin F.M."/>
            <person name="Miettinen O."/>
            <person name="Hibbett D.S."/>
            <person name="Nagy L.G."/>
        </authorList>
    </citation>
    <scope>NUCLEOTIDE SEQUENCE [LARGE SCALE GENOMIC DNA]</scope>
    <source>
        <strain evidence="2 3">FP101781</strain>
    </source>
</reference>
<evidence type="ECO:0000313" key="2">
    <source>
        <dbReference type="EMBL" id="TEB25830.1"/>
    </source>
</evidence>
<feature type="region of interest" description="Disordered" evidence="1">
    <location>
        <begin position="39"/>
        <end position="71"/>
    </location>
</feature>
<organism evidence="2 3">
    <name type="scientific">Coprinellus micaceus</name>
    <name type="common">Glistening ink-cap mushroom</name>
    <name type="synonym">Coprinus micaceus</name>
    <dbReference type="NCBI Taxonomy" id="71717"/>
    <lineage>
        <taxon>Eukaryota</taxon>
        <taxon>Fungi</taxon>
        <taxon>Dikarya</taxon>
        <taxon>Basidiomycota</taxon>
        <taxon>Agaricomycotina</taxon>
        <taxon>Agaricomycetes</taxon>
        <taxon>Agaricomycetidae</taxon>
        <taxon>Agaricales</taxon>
        <taxon>Agaricineae</taxon>
        <taxon>Psathyrellaceae</taxon>
        <taxon>Coprinellus</taxon>
    </lineage>
</organism>
<feature type="compositionally biased region" description="Pro residues" evidence="1">
    <location>
        <begin position="48"/>
        <end position="71"/>
    </location>
</feature>
<dbReference type="EMBL" id="QPFP01000053">
    <property type="protein sequence ID" value="TEB25830.1"/>
    <property type="molecule type" value="Genomic_DNA"/>
</dbReference>
<evidence type="ECO:0000313" key="3">
    <source>
        <dbReference type="Proteomes" id="UP000298030"/>
    </source>
</evidence>
<sequence length="84" mass="8814">MIIQTYVVTHPLFPPSASHASATACPLILPHPPSLFGEPTLVTSPALSSPPPHDPRLRPPSAPVYPIPSTPSPAALLRSELIVP</sequence>
<gene>
    <name evidence="2" type="ORF">FA13DRAFT_1737977</name>
</gene>
<name>A0A4Y7SVD8_COPMI</name>
<evidence type="ECO:0000256" key="1">
    <source>
        <dbReference type="SAM" id="MobiDB-lite"/>
    </source>
</evidence>
<keyword evidence="3" id="KW-1185">Reference proteome</keyword>
<accession>A0A4Y7SVD8</accession>